<dbReference type="SUPFAM" id="SSF48726">
    <property type="entry name" value="Immunoglobulin"/>
    <property type="match status" value="1"/>
</dbReference>
<dbReference type="Proteomes" id="UP001501645">
    <property type="component" value="Unassembled WGS sequence"/>
</dbReference>
<dbReference type="Pfam" id="PF04213">
    <property type="entry name" value="HtaA"/>
    <property type="match status" value="1"/>
</dbReference>
<evidence type="ECO:0000313" key="2">
    <source>
        <dbReference type="EMBL" id="GAA4770733.1"/>
    </source>
</evidence>
<dbReference type="InterPro" id="IPR007331">
    <property type="entry name" value="Htaa"/>
</dbReference>
<proteinExistence type="predicted"/>
<evidence type="ECO:0000313" key="3">
    <source>
        <dbReference type="Proteomes" id="UP001501645"/>
    </source>
</evidence>
<comment type="caution">
    <text evidence="2">The sequence shown here is derived from an EMBL/GenBank/DDBJ whole genome shotgun (WGS) entry which is preliminary data.</text>
</comment>
<dbReference type="InterPro" id="IPR013783">
    <property type="entry name" value="Ig-like_fold"/>
</dbReference>
<reference evidence="3" key="1">
    <citation type="journal article" date="2019" name="Int. J. Syst. Evol. Microbiol.">
        <title>The Global Catalogue of Microorganisms (GCM) 10K type strain sequencing project: providing services to taxonomists for standard genome sequencing and annotation.</title>
        <authorList>
            <consortium name="The Broad Institute Genomics Platform"/>
            <consortium name="The Broad Institute Genome Sequencing Center for Infectious Disease"/>
            <person name="Wu L."/>
            <person name="Ma J."/>
        </authorList>
    </citation>
    <scope>NUCLEOTIDE SEQUENCE [LARGE SCALE GENOMIC DNA]</scope>
    <source>
        <strain evidence="3">JCM 18537</strain>
    </source>
</reference>
<protein>
    <recommendedName>
        <fullName evidence="1">Htaa domain-containing protein</fullName>
    </recommendedName>
</protein>
<sequence>MAIRRRPRRLLAALVVPLLALGAVVGVSNLASAQGGAFLDWGVKASFRTYITGTAHGSATLEGGVTQNADGTYRWPSSNASYDASSGEVVVATTGAVHFTGHDGVLDLRIADIEARIAADGSATLRADVTSNKTTGETVDYGRVDLATLDATRGDRVVGAGTLDWNGIPTTLTATGAAAFGGFYGAGAVLDPVSLSLTGDWEADGEGEDWAEPGTASLMPAGEVEGGVKPVHVVADEARGTVTIIATGYSPSVYSQCRAHNVGVYADCIAATTRIPHPDQGEVTATIVEAATGDVRAQFDLTEGRTASVGANPAYMLYTAALDTATGEVFAHIANHGLVVIPPTADGAVQVLTGMSASPSYATVDVDPSGGRLFFLDAAKGLFTFTRVDGAWTQEHLLSELTGVGARYLSVDRSTGEAWIYDAGSTAGTRELYPVTGLRAGVPVVHRDRAVTLTTTAADTDRAAGIVRDAETGTVHAIVNESLTAGGSWIATVEGGAVVAHTPLPAYATALSIDGAGRVYVVNSASKLVQAFDGRDRADGVLPLRAELVVGEGVGVPTSVAAVGDRVFITVPSPAGTSYPTAVTNANLLTVEQYLAQKTYRTAYVYDWQAAPTFASQPMSQTAVLTATDYLDDGSPGPAEPAAVVFSAEVEGADALQWQTSTASGWRDVADDGTHAGATTSRLTVQAGEALAGAGYRLIARSDAGDVVSDAVELSVEVVAAPRVTAHPQPQAVAAGATAVFSVSSLGAPEPAVTWQRAEGGGWVDIVDSDVYAVDGATLRVTGGADGALFRARLVNVAGEALTEPAALTVGAPSAGEVVVTLPDGATPGGSFSWSWSPGQGAHLGTATQEGDSFTASGSLNTVVVDDTRTTAAGWTVSASVSDFESGAASFAADALSWTPTAVSESAAVVAGPAASGLAEPRTLAVSTGPASAELGAALALRIDADVPAGDYRALVTVTAVS</sequence>
<keyword evidence="3" id="KW-1185">Reference proteome</keyword>
<dbReference type="Gene3D" id="2.60.40.10">
    <property type="entry name" value="Immunoglobulins"/>
    <property type="match status" value="1"/>
</dbReference>
<dbReference type="InterPro" id="IPR036179">
    <property type="entry name" value="Ig-like_dom_sf"/>
</dbReference>
<evidence type="ECO:0000259" key="1">
    <source>
        <dbReference type="Pfam" id="PF04213"/>
    </source>
</evidence>
<name>A0ABP9A1F8_9MICO</name>
<feature type="domain" description="Htaa" evidence="1">
    <location>
        <begin position="39"/>
        <end position="196"/>
    </location>
</feature>
<dbReference type="SUPFAM" id="SSF101898">
    <property type="entry name" value="NHL repeat"/>
    <property type="match status" value="1"/>
</dbReference>
<gene>
    <name evidence="2" type="ORF">GCM10023351_13210</name>
</gene>
<accession>A0ABP9A1F8</accession>
<dbReference type="EMBL" id="BAABKO010000002">
    <property type="protein sequence ID" value="GAA4770733.1"/>
    <property type="molecule type" value="Genomic_DNA"/>
</dbReference>
<dbReference type="RefSeq" id="WP_345437299.1">
    <property type="nucleotide sequence ID" value="NZ_BAABKO010000002.1"/>
</dbReference>
<organism evidence="2 3">
    <name type="scientific">Microbacterium gilvum</name>
    <dbReference type="NCBI Taxonomy" id="1336204"/>
    <lineage>
        <taxon>Bacteria</taxon>
        <taxon>Bacillati</taxon>
        <taxon>Actinomycetota</taxon>
        <taxon>Actinomycetes</taxon>
        <taxon>Micrococcales</taxon>
        <taxon>Microbacteriaceae</taxon>
        <taxon>Microbacterium</taxon>
    </lineage>
</organism>